<proteinExistence type="predicted"/>
<dbReference type="PANTHER" id="PTHR44656:SF7">
    <property type="entry name" value="DEHYDROGENASE_REDUCTASE SDR FAMILY MEMBER 12"/>
    <property type="match status" value="1"/>
</dbReference>
<dbReference type="PANTHER" id="PTHR44656">
    <property type="entry name" value="DEHYDROGENASE/REDUCTASE SDR FAMILY MEMBER 12"/>
    <property type="match status" value="1"/>
</dbReference>
<dbReference type="OrthoDB" id="5786478at2"/>
<dbReference type="AlphaFoldDB" id="A0A2K8KU14"/>
<dbReference type="Gene3D" id="3.40.50.720">
    <property type="entry name" value="NAD(P)-binding Rossmann-like Domain"/>
    <property type="match status" value="1"/>
</dbReference>
<accession>A0A2K8KU14</accession>
<dbReference type="InterPro" id="IPR052992">
    <property type="entry name" value="SDR_member_12"/>
</dbReference>
<dbReference type="Proteomes" id="UP000229757">
    <property type="component" value="Chromosome"/>
</dbReference>
<evidence type="ECO:0000313" key="2">
    <source>
        <dbReference type="Proteomes" id="UP000229757"/>
    </source>
</evidence>
<keyword evidence="2" id="KW-1185">Reference proteome</keyword>
<dbReference type="InterPro" id="IPR002347">
    <property type="entry name" value="SDR_fam"/>
</dbReference>
<gene>
    <name evidence="1" type="ORF">REIFOR_03111</name>
</gene>
<organism evidence="1 2">
    <name type="scientific">Reinekea forsetii</name>
    <dbReference type="NCBI Taxonomy" id="1336806"/>
    <lineage>
        <taxon>Bacteria</taxon>
        <taxon>Pseudomonadati</taxon>
        <taxon>Pseudomonadota</taxon>
        <taxon>Gammaproteobacteria</taxon>
        <taxon>Oceanospirillales</taxon>
        <taxon>Saccharospirillaceae</taxon>
        <taxon>Reinekea</taxon>
    </lineage>
</organism>
<dbReference type="PRINTS" id="PR00081">
    <property type="entry name" value="GDHRDH"/>
</dbReference>
<dbReference type="InterPro" id="IPR036291">
    <property type="entry name" value="NAD(P)-bd_dom_sf"/>
</dbReference>
<reference evidence="1 2" key="1">
    <citation type="journal article" date="2017" name="Environ. Microbiol.">
        <title>Genomic and physiological analyses of 'Reinekea forsetii' reveal a versatile opportunistic lifestyle during spring algae blooms.</title>
        <authorList>
            <person name="Avci B."/>
            <person name="Hahnke R.L."/>
            <person name="Chafee M."/>
            <person name="Fischer T."/>
            <person name="Gruber-Vodicka H."/>
            <person name="Tegetmeyer H.E."/>
            <person name="Harder J."/>
            <person name="Fuchs B.M."/>
            <person name="Amann R.I."/>
            <person name="Teeling H."/>
        </authorList>
    </citation>
    <scope>NUCLEOTIDE SEQUENCE [LARGE SCALE GENOMIC DNA]</scope>
    <source>
        <strain evidence="1 2">Hel1_31_D35</strain>
    </source>
</reference>
<dbReference type="KEGG" id="rfo:REIFOR_03111"/>
<evidence type="ECO:0000313" key="1">
    <source>
        <dbReference type="EMBL" id="ATX78230.1"/>
    </source>
</evidence>
<dbReference type="RefSeq" id="WP_100258434.1">
    <property type="nucleotide sequence ID" value="NZ_CP011797.1"/>
</dbReference>
<name>A0A2K8KU14_9GAMM</name>
<dbReference type="EMBL" id="CP011797">
    <property type="protein sequence ID" value="ATX78230.1"/>
    <property type="molecule type" value="Genomic_DNA"/>
</dbReference>
<dbReference type="Pfam" id="PF00106">
    <property type="entry name" value="adh_short"/>
    <property type="match status" value="1"/>
</dbReference>
<dbReference type="SUPFAM" id="SSF51735">
    <property type="entry name" value="NAD(P)-binding Rossmann-fold domains"/>
    <property type="match status" value="1"/>
</dbReference>
<sequence length="298" mass="33073">MFDKLLDLSIAYSFDQTGYHRHARHFSELNAAKFAGKHFLVTGGSRGIGGAVTKALLAMGAEVTVTARTRQDFEQNFAGQTQVSFQPLDLSDFKAIQTLPLGHYDGLVLNAGGMPSTPTLVDGQFDTIFGAQVVGHYLLLNRLIEEDRLQPGAPVHWVASGGMYLHKLQLDDLGWQSRTYDKVNSYANAKRAQVVLNGLLAQRCKNLVFSCSHPGWVGTDALAEALPGFTNRMGKRLRTAEQGADTILWCLEQGQQLKSGLFWFDRQPRGTRVFFWTKESDADRFALLAMLEAVKARY</sequence>
<protein>
    <submittedName>
        <fullName evidence="1">Putative oxidoreductase/short-chain dehydrogenase</fullName>
    </submittedName>
</protein>